<name>A0A154BSI1_ANASB</name>
<reference evidence="4 5" key="1">
    <citation type="submission" date="2016-02" db="EMBL/GenBank/DDBJ databases">
        <title>Anaerosporomusa subterraneum gen. nov., sp. nov., a spore-forming obligate anaerobe isolated from saprolite.</title>
        <authorList>
            <person name="Choi J.K."/>
            <person name="Shah M."/>
            <person name="Yee N."/>
        </authorList>
    </citation>
    <scope>NUCLEOTIDE SEQUENCE [LARGE SCALE GENOMIC DNA]</scope>
    <source>
        <strain evidence="4 5">RU4</strain>
    </source>
</reference>
<dbReference type="GO" id="GO:0005506">
    <property type="term" value="F:iron ion binding"/>
    <property type="evidence" value="ECO:0007669"/>
    <property type="project" value="InterPro"/>
</dbReference>
<evidence type="ECO:0000313" key="5">
    <source>
        <dbReference type="Proteomes" id="UP000076268"/>
    </source>
</evidence>
<dbReference type="SUPFAM" id="SSF57802">
    <property type="entry name" value="Rubredoxin-like"/>
    <property type="match status" value="2"/>
</dbReference>
<evidence type="ECO:0000313" key="4">
    <source>
        <dbReference type="EMBL" id="KYZ76932.1"/>
    </source>
</evidence>
<feature type="domain" description="Rubredoxin-like" evidence="3">
    <location>
        <begin position="44"/>
        <end position="78"/>
    </location>
</feature>
<dbReference type="RefSeq" id="WP_082816690.1">
    <property type="nucleotide sequence ID" value="NZ_LSGP01000013.1"/>
</dbReference>
<dbReference type="CDD" id="cd00729">
    <property type="entry name" value="rubredoxin_SM"/>
    <property type="match status" value="1"/>
</dbReference>
<dbReference type="SMART" id="SM00903">
    <property type="entry name" value="Flavin_Reduct"/>
    <property type="match status" value="1"/>
</dbReference>
<evidence type="ECO:0000256" key="2">
    <source>
        <dbReference type="ARBA" id="ARBA00023002"/>
    </source>
</evidence>
<dbReference type="Pfam" id="PF21349">
    <property type="entry name" value="RUBY_RBDX"/>
    <property type="match status" value="2"/>
</dbReference>
<dbReference type="SUPFAM" id="SSF50475">
    <property type="entry name" value="FMN-binding split barrel"/>
    <property type="match status" value="1"/>
</dbReference>
<keyword evidence="2" id="KW-0560">Oxidoreductase</keyword>
<dbReference type="OrthoDB" id="9799749at2"/>
<accession>A0A154BSI1</accession>
<dbReference type="GO" id="GO:0042602">
    <property type="term" value="F:riboflavin reductase (NADPH) activity"/>
    <property type="evidence" value="ECO:0007669"/>
    <property type="project" value="TreeGrafter"/>
</dbReference>
<dbReference type="STRING" id="1794912.AXX12_01955"/>
<protein>
    <submittedName>
        <fullName evidence="4">Flavin reductase</fullName>
    </submittedName>
</protein>
<gene>
    <name evidence="4" type="ORF">AXX12_01955</name>
</gene>
<proteinExistence type="predicted"/>
<dbReference type="Proteomes" id="UP000076268">
    <property type="component" value="Unassembled WGS sequence"/>
</dbReference>
<dbReference type="EMBL" id="LSGP01000013">
    <property type="protein sequence ID" value="KYZ76932.1"/>
    <property type="molecule type" value="Genomic_DNA"/>
</dbReference>
<dbReference type="AlphaFoldDB" id="A0A154BSI1"/>
<sequence>MKWRCKVCGYIHEGDRPPLECPLCGVGPDEFEQVDEPAPKAITAKRWKCVVCDYIHTGDNPPDVCPLCGVGPDKFVLLEDVQRATLTAETISDTTEGTIRSALDKVSYGLYILTSHKGDAINGQCINTAFQLTDQPLRLAVSLNKSNLTHEYVIDSGVFAISILSADDVEMVRRFGYKSGRVVDKFDGVEYVVGKTGSPILKESLAFLECEILRDKIVDVGTHTLFVADVINGRVLRDVSCLTYEYYRSCKNK</sequence>
<dbReference type="InterPro" id="IPR050268">
    <property type="entry name" value="NADH-dep_flavin_reductase"/>
</dbReference>
<dbReference type="PROSITE" id="PS50903">
    <property type="entry name" value="RUBREDOXIN_LIKE"/>
    <property type="match status" value="2"/>
</dbReference>
<dbReference type="Gene3D" id="2.30.110.10">
    <property type="entry name" value="Electron Transport, Fmn-binding Protein, Chain A"/>
    <property type="match status" value="1"/>
</dbReference>
<keyword evidence="5" id="KW-1185">Reference proteome</keyword>
<evidence type="ECO:0000256" key="1">
    <source>
        <dbReference type="ARBA" id="ARBA00001965"/>
    </source>
</evidence>
<comment type="caution">
    <text evidence="4">The sequence shown here is derived from an EMBL/GenBank/DDBJ whole genome shotgun (WGS) entry which is preliminary data.</text>
</comment>
<dbReference type="Gene3D" id="2.20.28.10">
    <property type="match status" value="2"/>
</dbReference>
<evidence type="ECO:0000259" key="3">
    <source>
        <dbReference type="PROSITE" id="PS50903"/>
    </source>
</evidence>
<dbReference type="InterPro" id="IPR012349">
    <property type="entry name" value="Split_barrel_FMN-bd"/>
</dbReference>
<feature type="domain" description="Rubredoxin-like" evidence="3">
    <location>
        <begin position="2"/>
        <end position="34"/>
    </location>
</feature>
<dbReference type="PANTHER" id="PTHR30466">
    <property type="entry name" value="FLAVIN REDUCTASE"/>
    <property type="match status" value="1"/>
</dbReference>
<dbReference type="InterPro" id="IPR002563">
    <property type="entry name" value="Flavin_Rdtase-like_dom"/>
</dbReference>
<comment type="cofactor">
    <cofactor evidence="1">
        <name>Fe(3+)</name>
        <dbReference type="ChEBI" id="CHEBI:29034"/>
    </cofactor>
</comment>
<dbReference type="InterPro" id="IPR048574">
    <property type="entry name" value="RUBY_RBDX"/>
</dbReference>
<dbReference type="InterPro" id="IPR024934">
    <property type="entry name" value="Rubredoxin-like_dom"/>
</dbReference>
<dbReference type="PANTHER" id="PTHR30466:SF1">
    <property type="entry name" value="FMN REDUCTASE (NADH) RUTF"/>
    <property type="match status" value="1"/>
</dbReference>
<organism evidence="4 5">
    <name type="scientific">Anaerosporomusa subterranea</name>
    <dbReference type="NCBI Taxonomy" id="1794912"/>
    <lineage>
        <taxon>Bacteria</taxon>
        <taxon>Bacillati</taxon>
        <taxon>Bacillota</taxon>
        <taxon>Negativicutes</taxon>
        <taxon>Acetonemataceae</taxon>
        <taxon>Anaerosporomusa</taxon>
    </lineage>
</organism>
<dbReference type="GO" id="GO:0010181">
    <property type="term" value="F:FMN binding"/>
    <property type="evidence" value="ECO:0007669"/>
    <property type="project" value="InterPro"/>
</dbReference>
<dbReference type="Pfam" id="PF01613">
    <property type="entry name" value="Flavin_Reduct"/>
    <property type="match status" value="1"/>
</dbReference>